<feature type="transmembrane region" description="Helical" evidence="6">
    <location>
        <begin position="98"/>
        <end position="117"/>
    </location>
</feature>
<dbReference type="PANTHER" id="PTHR43702:SF3">
    <property type="entry name" value="PROTEIN TSGA"/>
    <property type="match status" value="1"/>
</dbReference>
<feature type="transmembrane region" description="Helical" evidence="6">
    <location>
        <begin position="368"/>
        <end position="387"/>
    </location>
</feature>
<keyword evidence="2" id="KW-1003">Cell membrane</keyword>
<proteinExistence type="predicted"/>
<feature type="transmembrane region" description="Helical" evidence="6">
    <location>
        <begin position="71"/>
        <end position="91"/>
    </location>
</feature>
<keyword evidence="5 6" id="KW-0472">Membrane</keyword>
<dbReference type="PANTHER" id="PTHR43702">
    <property type="entry name" value="L-FUCOSE-PROTON SYMPORTER"/>
    <property type="match status" value="1"/>
</dbReference>
<reference evidence="8 9" key="1">
    <citation type="submission" date="2019-08" db="EMBL/GenBank/DDBJ databases">
        <title>In-depth cultivation of the pig gut microbiome towards novel bacterial diversity and tailored functional studies.</title>
        <authorList>
            <person name="Wylensek D."/>
            <person name="Hitch T.C.A."/>
            <person name="Clavel T."/>
        </authorList>
    </citation>
    <scope>NUCLEOTIDE SEQUENCE [LARGE SCALE GENOMIC DNA]</scope>
    <source>
        <strain evidence="8 9">LKV-178-WT-2A</strain>
    </source>
</reference>
<sequence>MNNNQSEETQTSRVEETTDKGRAALTSRSYLLPFILVTSLFFLWGFARAILDVLNKHFQNALDISITQSSLIQVTTYLGYFIMAIPAGWFINRRGYRLGVVFGLLLFGIGALLFIPGAEAGTFYAYLGALFIIGCGLVFLETSANPYVTELGDPQTATSRLNLSQSFNGLGSLSATFLIGQFLFNGTDRGGNIVIPYTVLGIVVLLIAVVFSRVNLPEIKHQETEEDRSQGTRINKLFRHHPMFVFGLFSLLAYEVAEISINSYFINYVTAKGWMSDNTASIVLTVALAFFMIGRFVGSWIMRKVPAERMLFYCAIGSVVCIGLVMLNLGMISMVALVCNYVFEAIMFPTIFSLALRGLGNLTKSASSLLMMTPIGGCGFLLMGIIADSTQMMSMPFIIPFIGYFVVLLFASELTRKKE</sequence>
<feature type="transmembrane region" description="Helical" evidence="6">
    <location>
        <begin position="278"/>
        <end position="298"/>
    </location>
</feature>
<dbReference type="InterPro" id="IPR050375">
    <property type="entry name" value="MFS_TsgA-like"/>
</dbReference>
<dbReference type="PROSITE" id="PS50850">
    <property type="entry name" value="MFS"/>
    <property type="match status" value="1"/>
</dbReference>
<name>A0A7K0KBH3_9BACT</name>
<dbReference type="CDD" id="cd17394">
    <property type="entry name" value="MFS_FucP_like"/>
    <property type="match status" value="1"/>
</dbReference>
<feature type="transmembrane region" description="Helical" evidence="6">
    <location>
        <begin position="335"/>
        <end position="356"/>
    </location>
</feature>
<dbReference type="RefSeq" id="WP_154532574.1">
    <property type="nucleotide sequence ID" value="NZ_VUNG01000001.1"/>
</dbReference>
<dbReference type="EMBL" id="VUNG01000001">
    <property type="protein sequence ID" value="MST83209.1"/>
    <property type="molecule type" value="Genomic_DNA"/>
</dbReference>
<feature type="transmembrane region" description="Helical" evidence="6">
    <location>
        <begin position="243"/>
        <end position="266"/>
    </location>
</feature>
<dbReference type="GO" id="GO:0022857">
    <property type="term" value="F:transmembrane transporter activity"/>
    <property type="evidence" value="ECO:0007669"/>
    <property type="project" value="InterPro"/>
</dbReference>
<dbReference type="InterPro" id="IPR036259">
    <property type="entry name" value="MFS_trans_sf"/>
</dbReference>
<feature type="transmembrane region" description="Helical" evidence="6">
    <location>
        <begin position="30"/>
        <end position="51"/>
    </location>
</feature>
<evidence type="ECO:0000256" key="4">
    <source>
        <dbReference type="ARBA" id="ARBA00022989"/>
    </source>
</evidence>
<feature type="transmembrane region" description="Helical" evidence="6">
    <location>
        <begin position="310"/>
        <end position="329"/>
    </location>
</feature>
<comment type="subcellular location">
    <subcellularLocation>
        <location evidence="1">Cell inner membrane</location>
        <topology evidence="1">Multi-pass membrane protein</topology>
    </subcellularLocation>
</comment>
<keyword evidence="9" id="KW-1185">Reference proteome</keyword>
<feature type="domain" description="Major facilitator superfamily (MFS) profile" evidence="7">
    <location>
        <begin position="33"/>
        <end position="419"/>
    </location>
</feature>
<dbReference type="InterPro" id="IPR011701">
    <property type="entry name" value="MFS"/>
</dbReference>
<dbReference type="AlphaFoldDB" id="A0A7K0KBH3"/>
<feature type="transmembrane region" description="Helical" evidence="6">
    <location>
        <begin position="393"/>
        <end position="411"/>
    </location>
</feature>
<organism evidence="8 9">
    <name type="scientific">Hallella mizrahii</name>
    <dbReference type="NCBI Taxonomy" id="2606637"/>
    <lineage>
        <taxon>Bacteria</taxon>
        <taxon>Pseudomonadati</taxon>
        <taxon>Bacteroidota</taxon>
        <taxon>Bacteroidia</taxon>
        <taxon>Bacteroidales</taxon>
        <taxon>Prevotellaceae</taxon>
        <taxon>Hallella</taxon>
    </lineage>
</organism>
<dbReference type="Gene3D" id="1.20.1250.20">
    <property type="entry name" value="MFS general substrate transporter like domains"/>
    <property type="match status" value="2"/>
</dbReference>
<evidence type="ECO:0000256" key="2">
    <source>
        <dbReference type="ARBA" id="ARBA00022475"/>
    </source>
</evidence>
<dbReference type="InterPro" id="IPR020846">
    <property type="entry name" value="MFS_dom"/>
</dbReference>
<feature type="transmembrane region" description="Helical" evidence="6">
    <location>
        <begin position="161"/>
        <end position="184"/>
    </location>
</feature>
<protein>
    <submittedName>
        <fullName evidence="8">Sugar MFS transporter</fullName>
    </submittedName>
</protein>
<evidence type="ECO:0000256" key="3">
    <source>
        <dbReference type="ARBA" id="ARBA00022692"/>
    </source>
</evidence>
<evidence type="ECO:0000256" key="6">
    <source>
        <dbReference type="SAM" id="Phobius"/>
    </source>
</evidence>
<keyword evidence="3 6" id="KW-0812">Transmembrane</keyword>
<feature type="transmembrane region" description="Helical" evidence="6">
    <location>
        <begin position="190"/>
        <end position="211"/>
    </location>
</feature>
<evidence type="ECO:0000313" key="8">
    <source>
        <dbReference type="EMBL" id="MST83209.1"/>
    </source>
</evidence>
<evidence type="ECO:0000313" key="9">
    <source>
        <dbReference type="Proteomes" id="UP000438914"/>
    </source>
</evidence>
<comment type="caution">
    <text evidence="8">The sequence shown here is derived from an EMBL/GenBank/DDBJ whole genome shotgun (WGS) entry which is preliminary data.</text>
</comment>
<evidence type="ECO:0000259" key="7">
    <source>
        <dbReference type="PROSITE" id="PS50850"/>
    </source>
</evidence>
<feature type="transmembrane region" description="Helical" evidence="6">
    <location>
        <begin position="123"/>
        <end position="140"/>
    </location>
</feature>
<dbReference type="Proteomes" id="UP000438914">
    <property type="component" value="Unassembled WGS sequence"/>
</dbReference>
<evidence type="ECO:0000256" key="1">
    <source>
        <dbReference type="ARBA" id="ARBA00004429"/>
    </source>
</evidence>
<dbReference type="GO" id="GO:0005886">
    <property type="term" value="C:plasma membrane"/>
    <property type="evidence" value="ECO:0007669"/>
    <property type="project" value="UniProtKB-SubCell"/>
</dbReference>
<dbReference type="Pfam" id="PF07690">
    <property type="entry name" value="MFS_1"/>
    <property type="match status" value="1"/>
</dbReference>
<gene>
    <name evidence="8" type="ORF">FYJ73_00645</name>
</gene>
<accession>A0A7K0KBH3</accession>
<dbReference type="SUPFAM" id="SSF103473">
    <property type="entry name" value="MFS general substrate transporter"/>
    <property type="match status" value="1"/>
</dbReference>
<keyword evidence="4 6" id="KW-1133">Transmembrane helix</keyword>
<evidence type="ECO:0000256" key="5">
    <source>
        <dbReference type="ARBA" id="ARBA00023136"/>
    </source>
</evidence>